<dbReference type="AlphaFoldDB" id="A0A160T6H0"/>
<keyword evidence="7" id="KW-0521">NADP</keyword>
<evidence type="ECO:0000256" key="2">
    <source>
        <dbReference type="ARBA" id="ARBA00022827"/>
    </source>
</evidence>
<accession>A0A160T6H0</accession>
<comment type="similarity">
    <text evidence="6">Belongs to the class-II pyridine nucleotide-disulfide oxidoreductase family.</text>
</comment>
<dbReference type="KEGG" id="pbf:CFX0092_A2717"/>
<dbReference type="SUPFAM" id="SSF51905">
    <property type="entry name" value="FAD/NAD(P)-binding domain"/>
    <property type="match status" value="1"/>
</dbReference>
<dbReference type="GO" id="GO:0005737">
    <property type="term" value="C:cytoplasm"/>
    <property type="evidence" value="ECO:0007669"/>
    <property type="project" value="InterPro"/>
</dbReference>
<gene>
    <name evidence="9" type="primary">trxB</name>
    <name evidence="9" type="ORF">CFX0092_A2717</name>
</gene>
<dbReference type="InterPro" id="IPR023753">
    <property type="entry name" value="FAD/NAD-binding_dom"/>
</dbReference>
<dbReference type="EMBL" id="LN890655">
    <property type="protein sequence ID" value="CUS04595.2"/>
    <property type="molecule type" value="Genomic_DNA"/>
</dbReference>
<keyword evidence="4" id="KW-1015">Disulfide bond</keyword>
<evidence type="ECO:0000259" key="8">
    <source>
        <dbReference type="Pfam" id="PF07992"/>
    </source>
</evidence>
<keyword evidence="2 6" id="KW-0274">FAD</keyword>
<sequence>MQKERVVIIGSGPAGLSAAIYTARALLNPVVLTGVQLGGQISLTSEVENYPGLFNPEATPTGPDMVELMRRQAEHFGARLVYEEVTEVDFRHGPPFTVKTHGQTFSADAVIVTAGASPKHLEVPGETEYVGRGVSYCGTCDGFFFRGKDVAVVGGGDSALEESIFLTKFADKVTIVHRRDELRAGPTLQKRAFANEKIGFVWDSVIDAIEGNGVVQNVKLRNLKTGAAGDMTVDGVFIFIGHYPNSKFLVDELAMDEHGYVITDEFMRTNVAGVYAAGEIQDPHYRQIATSVGQGVAAAMQLERWLAAKE</sequence>
<evidence type="ECO:0000256" key="3">
    <source>
        <dbReference type="ARBA" id="ARBA00023002"/>
    </source>
</evidence>
<dbReference type="InterPro" id="IPR036188">
    <property type="entry name" value="FAD/NAD-bd_sf"/>
</dbReference>
<keyword evidence="5 6" id="KW-0676">Redox-active center</keyword>
<dbReference type="Proteomes" id="UP000215027">
    <property type="component" value="Chromosome I"/>
</dbReference>
<dbReference type="OrthoDB" id="9806179at2"/>
<dbReference type="NCBIfam" id="TIGR01292">
    <property type="entry name" value="TRX_reduct"/>
    <property type="match status" value="1"/>
</dbReference>
<reference evidence="9" key="1">
    <citation type="submission" date="2016-01" db="EMBL/GenBank/DDBJ databases">
        <authorList>
            <person name="Mcilroy J.S."/>
            <person name="Karst M S."/>
            <person name="Albertsen M."/>
        </authorList>
    </citation>
    <scope>NUCLEOTIDE SEQUENCE</scope>
    <source>
        <strain evidence="9">Cfx-K</strain>
    </source>
</reference>
<dbReference type="PANTHER" id="PTHR48105">
    <property type="entry name" value="THIOREDOXIN REDUCTASE 1-RELATED-RELATED"/>
    <property type="match status" value="1"/>
</dbReference>
<comment type="cofactor">
    <cofactor evidence="7">
        <name>FAD</name>
        <dbReference type="ChEBI" id="CHEBI:57692"/>
    </cofactor>
    <text evidence="7">Binds 1 FAD per subunit.</text>
</comment>
<dbReference type="InterPro" id="IPR050097">
    <property type="entry name" value="Ferredoxin-NADP_redctase_2"/>
</dbReference>
<dbReference type="InterPro" id="IPR005982">
    <property type="entry name" value="Thioredox_Rdtase"/>
</dbReference>
<organism evidence="9 10">
    <name type="scientific">Candidatus Promineifilum breve</name>
    <dbReference type="NCBI Taxonomy" id="1806508"/>
    <lineage>
        <taxon>Bacteria</taxon>
        <taxon>Bacillati</taxon>
        <taxon>Chloroflexota</taxon>
        <taxon>Ardenticatenia</taxon>
        <taxon>Candidatus Promineifilales</taxon>
        <taxon>Candidatus Promineifilaceae</taxon>
        <taxon>Candidatus Promineifilum</taxon>
    </lineage>
</organism>
<dbReference type="GO" id="GO:0004791">
    <property type="term" value="F:thioredoxin-disulfide reductase (NADPH) activity"/>
    <property type="evidence" value="ECO:0007669"/>
    <property type="project" value="UniProtKB-UniRule"/>
</dbReference>
<comment type="catalytic activity">
    <reaction evidence="6">
        <text>[thioredoxin]-dithiol + NADP(+) = [thioredoxin]-disulfide + NADPH + H(+)</text>
        <dbReference type="Rhea" id="RHEA:20345"/>
        <dbReference type="Rhea" id="RHEA-COMP:10698"/>
        <dbReference type="Rhea" id="RHEA-COMP:10700"/>
        <dbReference type="ChEBI" id="CHEBI:15378"/>
        <dbReference type="ChEBI" id="CHEBI:29950"/>
        <dbReference type="ChEBI" id="CHEBI:50058"/>
        <dbReference type="ChEBI" id="CHEBI:57783"/>
        <dbReference type="ChEBI" id="CHEBI:58349"/>
        <dbReference type="EC" id="1.8.1.9"/>
    </reaction>
</comment>
<dbReference type="PRINTS" id="PR00368">
    <property type="entry name" value="FADPNR"/>
</dbReference>
<dbReference type="PROSITE" id="PS00573">
    <property type="entry name" value="PYRIDINE_REDOX_2"/>
    <property type="match status" value="1"/>
</dbReference>
<evidence type="ECO:0000256" key="6">
    <source>
        <dbReference type="RuleBase" id="RU003880"/>
    </source>
</evidence>
<protein>
    <recommendedName>
        <fullName evidence="6">Thioredoxin reductase</fullName>
        <ecNumber evidence="6">1.8.1.9</ecNumber>
    </recommendedName>
</protein>
<evidence type="ECO:0000256" key="4">
    <source>
        <dbReference type="ARBA" id="ARBA00023157"/>
    </source>
</evidence>
<dbReference type="RefSeq" id="WP_095043910.1">
    <property type="nucleotide sequence ID" value="NZ_LN890655.1"/>
</dbReference>
<comment type="subunit">
    <text evidence="6">Homodimer.</text>
</comment>
<keyword evidence="10" id="KW-1185">Reference proteome</keyword>
<evidence type="ECO:0000313" key="10">
    <source>
        <dbReference type="Proteomes" id="UP000215027"/>
    </source>
</evidence>
<evidence type="ECO:0000256" key="5">
    <source>
        <dbReference type="ARBA" id="ARBA00023284"/>
    </source>
</evidence>
<dbReference type="GO" id="GO:0019430">
    <property type="term" value="P:removal of superoxide radicals"/>
    <property type="evidence" value="ECO:0007669"/>
    <property type="project" value="UniProtKB-UniRule"/>
</dbReference>
<dbReference type="Gene3D" id="3.50.50.60">
    <property type="entry name" value="FAD/NAD(P)-binding domain"/>
    <property type="match status" value="2"/>
</dbReference>
<keyword evidence="3 6" id="KW-0560">Oxidoreductase</keyword>
<keyword evidence="1 6" id="KW-0285">Flavoprotein</keyword>
<proteinExistence type="inferred from homology"/>
<name>A0A160T6H0_9CHLR</name>
<dbReference type="EC" id="1.8.1.9" evidence="6"/>
<dbReference type="PRINTS" id="PR00469">
    <property type="entry name" value="PNDRDTASEII"/>
</dbReference>
<feature type="domain" description="FAD/NAD(P)-binding" evidence="8">
    <location>
        <begin position="5"/>
        <end position="295"/>
    </location>
</feature>
<evidence type="ECO:0000313" key="9">
    <source>
        <dbReference type="EMBL" id="CUS04595.2"/>
    </source>
</evidence>
<evidence type="ECO:0000256" key="1">
    <source>
        <dbReference type="ARBA" id="ARBA00022630"/>
    </source>
</evidence>
<dbReference type="InterPro" id="IPR008255">
    <property type="entry name" value="Pyr_nucl-diS_OxRdtase_2_AS"/>
</dbReference>
<dbReference type="Pfam" id="PF07992">
    <property type="entry name" value="Pyr_redox_2"/>
    <property type="match status" value="1"/>
</dbReference>
<evidence type="ECO:0000256" key="7">
    <source>
        <dbReference type="RuleBase" id="RU003881"/>
    </source>
</evidence>